<dbReference type="Proteomes" id="UP000325577">
    <property type="component" value="Linkage Group LG2"/>
</dbReference>
<gene>
    <name evidence="2" type="ORF">F0562_005395</name>
</gene>
<protein>
    <submittedName>
        <fullName evidence="2">Uncharacterized protein</fullName>
    </submittedName>
</protein>
<evidence type="ECO:0000313" key="3">
    <source>
        <dbReference type="Proteomes" id="UP000325577"/>
    </source>
</evidence>
<sequence>MGQLFGSDNTPFKSKNETRDGVWTEEHDRMPLKQRLKVLVARTRLSDFSDFKFEKESINPKPSVDTVVKKEYQHCDSQVFHPACSAREWEE</sequence>
<proteinExistence type="predicted"/>
<dbReference type="EMBL" id="CM018043">
    <property type="protein sequence ID" value="KAA8530671.1"/>
    <property type="molecule type" value="Genomic_DNA"/>
</dbReference>
<keyword evidence="3" id="KW-1185">Reference proteome</keyword>
<accession>A0A5J5ANM1</accession>
<feature type="compositionally biased region" description="Polar residues" evidence="1">
    <location>
        <begin position="1"/>
        <end position="13"/>
    </location>
</feature>
<dbReference type="OrthoDB" id="10580160at2759"/>
<name>A0A5J5ANM1_9ASTE</name>
<evidence type="ECO:0000256" key="1">
    <source>
        <dbReference type="SAM" id="MobiDB-lite"/>
    </source>
</evidence>
<evidence type="ECO:0000313" key="2">
    <source>
        <dbReference type="EMBL" id="KAA8530671.1"/>
    </source>
</evidence>
<feature type="region of interest" description="Disordered" evidence="1">
    <location>
        <begin position="1"/>
        <end position="25"/>
    </location>
</feature>
<dbReference type="AlphaFoldDB" id="A0A5J5ANM1"/>
<organism evidence="2 3">
    <name type="scientific">Nyssa sinensis</name>
    <dbReference type="NCBI Taxonomy" id="561372"/>
    <lineage>
        <taxon>Eukaryota</taxon>
        <taxon>Viridiplantae</taxon>
        <taxon>Streptophyta</taxon>
        <taxon>Embryophyta</taxon>
        <taxon>Tracheophyta</taxon>
        <taxon>Spermatophyta</taxon>
        <taxon>Magnoliopsida</taxon>
        <taxon>eudicotyledons</taxon>
        <taxon>Gunneridae</taxon>
        <taxon>Pentapetalae</taxon>
        <taxon>asterids</taxon>
        <taxon>Cornales</taxon>
        <taxon>Nyssaceae</taxon>
        <taxon>Nyssa</taxon>
    </lineage>
</organism>
<reference evidence="2 3" key="1">
    <citation type="submission" date="2019-09" db="EMBL/GenBank/DDBJ databases">
        <title>A chromosome-level genome assembly of the Chinese tupelo Nyssa sinensis.</title>
        <authorList>
            <person name="Yang X."/>
            <person name="Kang M."/>
            <person name="Yang Y."/>
            <person name="Xiong H."/>
            <person name="Wang M."/>
            <person name="Zhang Z."/>
            <person name="Wang Z."/>
            <person name="Wu H."/>
            <person name="Ma T."/>
            <person name="Liu J."/>
            <person name="Xi Z."/>
        </authorList>
    </citation>
    <scope>NUCLEOTIDE SEQUENCE [LARGE SCALE GENOMIC DNA]</scope>
    <source>
        <strain evidence="2">J267</strain>
        <tissue evidence="2">Leaf</tissue>
    </source>
</reference>
<feature type="compositionally biased region" description="Basic and acidic residues" evidence="1">
    <location>
        <begin position="14"/>
        <end position="25"/>
    </location>
</feature>